<dbReference type="EMBL" id="BMAT01000942">
    <property type="protein sequence ID" value="GFR76810.1"/>
    <property type="molecule type" value="Genomic_DNA"/>
</dbReference>
<proteinExistence type="predicted"/>
<evidence type="ECO:0000313" key="3">
    <source>
        <dbReference type="Proteomes" id="UP000762676"/>
    </source>
</evidence>
<organism evidence="2 3">
    <name type="scientific">Elysia marginata</name>
    <dbReference type="NCBI Taxonomy" id="1093978"/>
    <lineage>
        <taxon>Eukaryota</taxon>
        <taxon>Metazoa</taxon>
        <taxon>Spiralia</taxon>
        <taxon>Lophotrochozoa</taxon>
        <taxon>Mollusca</taxon>
        <taxon>Gastropoda</taxon>
        <taxon>Heterobranchia</taxon>
        <taxon>Euthyneura</taxon>
        <taxon>Panpulmonata</taxon>
        <taxon>Sacoglossa</taxon>
        <taxon>Placobranchoidea</taxon>
        <taxon>Plakobranchidae</taxon>
        <taxon>Elysia</taxon>
    </lineage>
</organism>
<keyword evidence="3" id="KW-1185">Reference proteome</keyword>
<feature type="compositionally biased region" description="Basic and acidic residues" evidence="1">
    <location>
        <begin position="50"/>
        <end position="62"/>
    </location>
</feature>
<feature type="region of interest" description="Disordered" evidence="1">
    <location>
        <begin position="34"/>
        <end position="68"/>
    </location>
</feature>
<comment type="caution">
    <text evidence="2">The sequence shown here is derived from an EMBL/GenBank/DDBJ whole genome shotgun (WGS) entry which is preliminary data.</text>
</comment>
<evidence type="ECO:0000313" key="2">
    <source>
        <dbReference type="EMBL" id="GFR76810.1"/>
    </source>
</evidence>
<dbReference type="AlphaFoldDB" id="A0AAV4FVS5"/>
<name>A0AAV4FVS5_9GAST</name>
<sequence length="98" mass="10950">MLGYGRFSQEASVIPRDVMNGGVSLLVNDPREVYSYRNTRSSRRRNGKTPAEKNEQEKESGGKKKRVWEGSVAPSLWRELPCNLQSPGAPYVVNLVLG</sequence>
<accession>A0AAV4FVS5</accession>
<reference evidence="2 3" key="1">
    <citation type="journal article" date="2021" name="Elife">
        <title>Chloroplast acquisition without the gene transfer in kleptoplastic sea slugs, Plakobranchus ocellatus.</title>
        <authorList>
            <person name="Maeda T."/>
            <person name="Takahashi S."/>
            <person name="Yoshida T."/>
            <person name="Shimamura S."/>
            <person name="Takaki Y."/>
            <person name="Nagai Y."/>
            <person name="Toyoda A."/>
            <person name="Suzuki Y."/>
            <person name="Arimoto A."/>
            <person name="Ishii H."/>
            <person name="Satoh N."/>
            <person name="Nishiyama T."/>
            <person name="Hasebe M."/>
            <person name="Maruyama T."/>
            <person name="Minagawa J."/>
            <person name="Obokata J."/>
            <person name="Shigenobu S."/>
        </authorList>
    </citation>
    <scope>NUCLEOTIDE SEQUENCE [LARGE SCALE GENOMIC DNA]</scope>
</reference>
<dbReference type="Proteomes" id="UP000762676">
    <property type="component" value="Unassembled WGS sequence"/>
</dbReference>
<protein>
    <submittedName>
        <fullName evidence="2">Uncharacterized protein</fullName>
    </submittedName>
</protein>
<evidence type="ECO:0000256" key="1">
    <source>
        <dbReference type="SAM" id="MobiDB-lite"/>
    </source>
</evidence>
<gene>
    <name evidence="2" type="ORF">ElyMa_000492600</name>
</gene>